<keyword evidence="5 7" id="KW-1133">Transmembrane helix</keyword>
<dbReference type="AlphaFoldDB" id="A0A8K2A2A4"/>
<feature type="transmembrane region" description="Helical" evidence="7">
    <location>
        <begin position="262"/>
        <end position="280"/>
    </location>
</feature>
<evidence type="ECO:0000313" key="8">
    <source>
        <dbReference type="EMBL" id="NCJ08453.1"/>
    </source>
</evidence>
<feature type="transmembrane region" description="Helical" evidence="7">
    <location>
        <begin position="120"/>
        <end position="140"/>
    </location>
</feature>
<keyword evidence="6 7" id="KW-0472">Membrane</keyword>
<feature type="transmembrane region" description="Helical" evidence="7">
    <location>
        <begin position="388"/>
        <end position="408"/>
    </location>
</feature>
<dbReference type="GO" id="GO:0005886">
    <property type="term" value="C:plasma membrane"/>
    <property type="evidence" value="ECO:0007669"/>
    <property type="project" value="UniProtKB-SubCell"/>
</dbReference>
<evidence type="ECO:0000256" key="2">
    <source>
        <dbReference type="ARBA" id="ARBA00007430"/>
    </source>
</evidence>
<comment type="caution">
    <text evidence="8">The sequence shown here is derived from an EMBL/GenBank/DDBJ whole genome shotgun (WGS) entry which is preliminary data.</text>
</comment>
<evidence type="ECO:0000256" key="7">
    <source>
        <dbReference type="SAM" id="Phobius"/>
    </source>
</evidence>
<dbReference type="PANTHER" id="PTHR30250">
    <property type="entry name" value="PST FAMILY PREDICTED COLANIC ACID TRANSPORTER"/>
    <property type="match status" value="1"/>
</dbReference>
<feature type="transmembrane region" description="Helical" evidence="7">
    <location>
        <begin position="300"/>
        <end position="321"/>
    </location>
</feature>
<sequence>MIARQFKRIFSNPFIHNVGWLGAAEVANRVFRLGTTVILARMFSTQDYGLMAEIYIIHEFSSVLTLRGGIGAKIIQADKTDLEVICHTAYWLNWLLCGTVFLLQCGVAWGLAYFYDDVQLGLQICTVGLIYLMFPTYLVQAALIERDNRLKINAACTALQALVSNIILMGGAIAGFGAWSVVWAMVLGTPVWIVISLWQQPWQPPCQFKLQRWREVIQFSKNLLGIELLGKIRNNSDYFLVGKFLGIDVLGLYYFAYNAGSGFTSAVVSQFMLPLFPYICAVRDNPTAFRQRYWGSFRMIALTLIPLILLQTLLAPVYVPIVFGQRWIPAIPILILICVSILPDTLAWSSTLLLNAMDKSQLSLYFELAFTVIFVIAVLFSVQFGTLSVAITVLTCHLLMQPLFAIYAHRYAFRHQ</sequence>
<evidence type="ECO:0000256" key="4">
    <source>
        <dbReference type="ARBA" id="ARBA00022692"/>
    </source>
</evidence>
<evidence type="ECO:0000256" key="3">
    <source>
        <dbReference type="ARBA" id="ARBA00022475"/>
    </source>
</evidence>
<comment type="similarity">
    <text evidence="2">Belongs to the polysaccharide synthase family.</text>
</comment>
<evidence type="ECO:0000256" key="5">
    <source>
        <dbReference type="ARBA" id="ARBA00022989"/>
    </source>
</evidence>
<organism evidence="8 9">
    <name type="scientific">Petrachloros mirabilis ULC683</name>
    <dbReference type="NCBI Taxonomy" id="2781853"/>
    <lineage>
        <taxon>Bacteria</taxon>
        <taxon>Bacillati</taxon>
        <taxon>Cyanobacteriota</taxon>
        <taxon>Cyanophyceae</taxon>
        <taxon>Synechococcales</taxon>
        <taxon>Petrachlorosaceae</taxon>
        <taxon>Petrachloros</taxon>
        <taxon>Petrachloros mirabilis</taxon>
    </lineage>
</organism>
<feature type="transmembrane region" description="Helical" evidence="7">
    <location>
        <begin position="91"/>
        <end position="114"/>
    </location>
</feature>
<dbReference type="Proteomes" id="UP000607397">
    <property type="component" value="Unassembled WGS sequence"/>
</dbReference>
<dbReference type="PANTHER" id="PTHR30250:SF10">
    <property type="entry name" value="LIPOPOLYSACCHARIDE BIOSYNTHESIS PROTEIN WZXC"/>
    <property type="match status" value="1"/>
</dbReference>
<dbReference type="InterPro" id="IPR050833">
    <property type="entry name" value="Poly_Biosynth_Transport"/>
</dbReference>
<feature type="transmembrane region" description="Helical" evidence="7">
    <location>
        <begin position="362"/>
        <end position="382"/>
    </location>
</feature>
<gene>
    <name evidence="8" type="ORF">GS597_18465</name>
</gene>
<keyword evidence="4 7" id="KW-0812">Transmembrane</keyword>
<evidence type="ECO:0000256" key="1">
    <source>
        <dbReference type="ARBA" id="ARBA00004651"/>
    </source>
</evidence>
<comment type="subcellular location">
    <subcellularLocation>
        <location evidence="1">Cell membrane</location>
        <topology evidence="1">Multi-pass membrane protein</topology>
    </subcellularLocation>
</comment>
<proteinExistence type="inferred from homology"/>
<accession>A0A8K2A2A4</accession>
<evidence type="ECO:0000313" key="9">
    <source>
        <dbReference type="Proteomes" id="UP000607397"/>
    </source>
</evidence>
<dbReference type="RefSeq" id="WP_161826923.1">
    <property type="nucleotide sequence ID" value="NZ_WVIC01000053.1"/>
</dbReference>
<dbReference type="Pfam" id="PF13440">
    <property type="entry name" value="Polysacc_synt_3"/>
    <property type="match status" value="1"/>
</dbReference>
<name>A0A8K2A2A4_9CYAN</name>
<protein>
    <submittedName>
        <fullName evidence="8">Oligosaccharide flippase family protein</fullName>
    </submittedName>
</protein>
<evidence type="ECO:0000256" key="6">
    <source>
        <dbReference type="ARBA" id="ARBA00023136"/>
    </source>
</evidence>
<dbReference type="CDD" id="cd13127">
    <property type="entry name" value="MATE_tuaB_like"/>
    <property type="match status" value="1"/>
</dbReference>
<reference evidence="8" key="1">
    <citation type="submission" date="2019-12" db="EMBL/GenBank/DDBJ databases">
        <title>High-Quality draft genome sequences of three cyanobacteria isolated from the limestone walls of the Old Cathedral of Coimbra.</title>
        <authorList>
            <person name="Tiago I."/>
            <person name="Soares F."/>
            <person name="Portugal A."/>
        </authorList>
    </citation>
    <scope>NUCLEOTIDE SEQUENCE [LARGE SCALE GENOMIC DNA]</scope>
    <source>
        <strain evidence="8">C</strain>
    </source>
</reference>
<keyword evidence="9" id="KW-1185">Reference proteome</keyword>
<feature type="transmembrane region" description="Helical" evidence="7">
    <location>
        <begin position="327"/>
        <end position="350"/>
    </location>
</feature>
<keyword evidence="3" id="KW-1003">Cell membrane</keyword>
<dbReference type="EMBL" id="WVIC01000053">
    <property type="protein sequence ID" value="NCJ08453.1"/>
    <property type="molecule type" value="Genomic_DNA"/>
</dbReference>